<dbReference type="Proteomes" id="UP000187283">
    <property type="component" value="Unassembled WGS sequence"/>
</dbReference>
<evidence type="ECO:0000256" key="21">
    <source>
        <dbReference type="ARBA" id="ARBA00048843"/>
    </source>
</evidence>
<keyword evidence="18" id="KW-0275">Fatty acid biosynthesis</keyword>
<evidence type="ECO:0000259" key="24">
    <source>
        <dbReference type="SMART" id="SM01024"/>
    </source>
</evidence>
<comment type="subcellular location">
    <subcellularLocation>
        <location evidence="1">Mitochondrion inner membrane</location>
        <topology evidence="1">Single-pass membrane protein</topology>
    </subcellularLocation>
</comment>
<keyword evidence="5" id="KW-0812">Transmembrane</keyword>
<keyword evidence="7" id="KW-0999">Mitochondrion inner membrane</keyword>
<dbReference type="InterPro" id="IPR003959">
    <property type="entry name" value="ATPase_AAA_core"/>
</dbReference>
<evidence type="ECO:0000259" key="23">
    <source>
        <dbReference type="SMART" id="SM00829"/>
    </source>
</evidence>
<keyword evidence="12" id="KW-0809">Transit peptide</keyword>
<accession>A0A1R1YGF4</accession>
<dbReference type="InterPro" id="IPR051034">
    <property type="entry name" value="Mito_Enoyl-ACP_Reductase"/>
</dbReference>
<dbReference type="Pfam" id="PF08740">
    <property type="entry name" value="BCS1_N"/>
    <property type="match status" value="1"/>
</dbReference>
<evidence type="ECO:0000256" key="13">
    <source>
        <dbReference type="ARBA" id="ARBA00022989"/>
    </source>
</evidence>
<evidence type="ECO:0000256" key="11">
    <source>
        <dbReference type="ARBA" id="ARBA00022857"/>
    </source>
</evidence>
<evidence type="ECO:0000256" key="5">
    <source>
        <dbReference type="ARBA" id="ARBA00022692"/>
    </source>
</evidence>
<keyword evidence="11" id="KW-0521">NADP</keyword>
<dbReference type="SUPFAM" id="SSF51735">
    <property type="entry name" value="NAD(P)-binding Rossmann-fold domains"/>
    <property type="match status" value="1"/>
</dbReference>
<keyword evidence="14" id="KW-0560">Oxidoreductase</keyword>
<protein>
    <recommendedName>
        <fullName evidence="19">enoyl-[acyl-carrier-protein] reductase</fullName>
        <ecNumber evidence="19">1.3.1.104</ecNumber>
    </recommendedName>
</protein>
<evidence type="ECO:0000256" key="9">
    <source>
        <dbReference type="ARBA" id="ARBA00022832"/>
    </source>
</evidence>
<dbReference type="AlphaFoldDB" id="A0A1R1YGF4"/>
<gene>
    <name evidence="25" type="ORF">AYI70_g521</name>
</gene>
<dbReference type="Gene3D" id="3.90.180.10">
    <property type="entry name" value="Medium-chain alcohol dehydrogenases, catalytic domain"/>
    <property type="match status" value="2"/>
</dbReference>
<dbReference type="SUPFAM" id="SSF50129">
    <property type="entry name" value="GroES-like"/>
    <property type="match status" value="2"/>
</dbReference>
<evidence type="ECO:0000256" key="3">
    <source>
        <dbReference type="ARBA" id="ARBA00010371"/>
    </source>
</evidence>
<dbReference type="GO" id="GO:0006633">
    <property type="term" value="P:fatty acid biosynthetic process"/>
    <property type="evidence" value="ECO:0007669"/>
    <property type="project" value="UniProtKB-KW"/>
</dbReference>
<evidence type="ECO:0000259" key="22">
    <source>
        <dbReference type="SMART" id="SM00382"/>
    </source>
</evidence>
<evidence type="ECO:0000256" key="17">
    <source>
        <dbReference type="ARBA" id="ARBA00023136"/>
    </source>
</evidence>
<dbReference type="Pfam" id="PF00107">
    <property type="entry name" value="ADH_zinc_N"/>
    <property type="match status" value="1"/>
</dbReference>
<evidence type="ECO:0000256" key="12">
    <source>
        <dbReference type="ARBA" id="ARBA00022946"/>
    </source>
</evidence>
<dbReference type="EMBL" id="LSSN01000083">
    <property type="protein sequence ID" value="OMJ25982.1"/>
    <property type="molecule type" value="Genomic_DNA"/>
</dbReference>
<dbReference type="Gene3D" id="3.40.50.720">
    <property type="entry name" value="NAD(P)-binding Rossmann-like Domain"/>
    <property type="match status" value="1"/>
</dbReference>
<evidence type="ECO:0000256" key="4">
    <source>
        <dbReference type="ARBA" id="ARBA00022516"/>
    </source>
</evidence>
<keyword evidence="16" id="KW-0496">Mitochondrion</keyword>
<comment type="similarity">
    <text evidence="3">Belongs to the zinc-containing alcohol dehydrogenase family. Quinone oxidoreductase subfamily.</text>
</comment>
<dbReference type="InterPro" id="IPR036291">
    <property type="entry name" value="NAD(P)-bd_dom_sf"/>
</dbReference>
<dbReference type="GO" id="GO:0034551">
    <property type="term" value="P:mitochondrial respiratory chain complex III assembly"/>
    <property type="evidence" value="ECO:0007669"/>
    <property type="project" value="UniProtKB-ARBA"/>
</dbReference>
<keyword evidence="8" id="KW-0378">Hydrolase</keyword>
<dbReference type="GO" id="GO:0005743">
    <property type="term" value="C:mitochondrial inner membrane"/>
    <property type="evidence" value="ECO:0007669"/>
    <property type="project" value="UniProtKB-SubCell"/>
</dbReference>
<dbReference type="SUPFAM" id="SSF52540">
    <property type="entry name" value="P-loop containing nucleoside triphosphate hydrolases"/>
    <property type="match status" value="1"/>
</dbReference>
<evidence type="ECO:0000256" key="2">
    <source>
        <dbReference type="ARBA" id="ARBA00007448"/>
    </source>
</evidence>
<dbReference type="InterPro" id="IPR011032">
    <property type="entry name" value="GroES-like_sf"/>
</dbReference>
<dbReference type="PANTHER" id="PTHR43981">
    <property type="entry name" value="ENOYL-[ACYL-CARRIER-PROTEIN] REDUCTASE, MITOCHONDRIAL"/>
    <property type="match status" value="1"/>
</dbReference>
<dbReference type="CDD" id="cd19510">
    <property type="entry name" value="RecA-like_BCS1"/>
    <property type="match status" value="1"/>
</dbReference>
<dbReference type="FunFam" id="3.40.50.300:FF:000768">
    <property type="entry name" value="Probable mitochondrial chaperone bcs1"/>
    <property type="match status" value="1"/>
</dbReference>
<evidence type="ECO:0000256" key="19">
    <source>
        <dbReference type="ARBA" id="ARBA00038963"/>
    </source>
</evidence>
<dbReference type="PANTHER" id="PTHR43981:SF2">
    <property type="entry name" value="ENOYL-[ACYL-CARRIER-PROTEIN] REDUCTASE, MITOCHONDRIAL"/>
    <property type="match status" value="1"/>
</dbReference>
<feature type="domain" description="Enoyl reductase (ER)" evidence="23">
    <location>
        <begin position="220"/>
        <end position="560"/>
    </location>
</feature>
<sequence>MSSSEQIKSTAIVMKEHGEPSEVLSGHEIVFNSVPEDSVLVEMILASVNPSDKSRIKGVYPTSIPQIDFHLSSDSSKTVNGTLSGNEGVGRVLKLGSSVSKDINNVEIHEGDWVIPFNYGSLGSWATKIVIESKNLVVVKNREGLTPDDCCSIKVNALTSYRMLKDIVELNKGDYVIQNGANSGAGQYLIQFARMMGYRTINVIRDQQIKSTAIVMKEHGEPSEVLSGHEIVFNSVPEDSVLVEMILASVNPSDKSRIKGVYPTSIPHIDFHLSSDSSKTVNGTLSGNEGVGRVLKLGSSVSKDINNVEIHEGDWVIPFNYGSLGSWATKIVIESKNLVVVKNREGLTPDDCCSIKVNALTSYRMLKDIVELNKGDYVIQNGANSGAGQYLIQFARMMGYRTINVIRDRANFNETADFLRSLGADIVVKDTDLGTEALDAQLGSLDGPIRLAINCIGGDNANKMAKYLEKNGTFSTYGAMTIDPIIVSAPVFIFKNLTYRGYWLGLFYQNNPTSVWVQAWYDILDLMRQGKLVAQKTRHFDLSNSDLSGETLMAKVNEALNSSDKTRNPYFSAGFGLLGVGAGLAVLRQGAKRAAALTRRQLLVTLEIPSRDKSYQWILSWISKQQKYSPDLNKTIANEASTNIHNASKNDLGSGWRNKWNRFVERKVAAAVMPRQLAVQTDFKQHDNGNLSADYSFVSGPGKHLLKYKNCWIQVDRVRETKMLDLVNGAPWETITLTALNRDRAIFKSILEESHRAAIMQQEGKTVIYNSVGPEWRQFGPPRKKRNINSVVLDKNIAEDIVKDVTEFINNSKWYDERGIPYRRGYLLYGPPGTGKTSFIQALAGELGYNICILNLSERGHTDDRLNHLLTIAPERSITLLEDIDAAFPHDRASIAADSAPSAGSAPPSLVNPSMYSSRSQITFSGLLNALDGVSSSEERIVFMTTNHIEHLDKALIRPGRVDYKVFLGNATDHQIKIMFSKFYPNDSHLADVFVDKIKSRTVSTAQLQGHFVVYKHSPQEAISNADSIFST</sequence>
<dbReference type="GO" id="GO:0005524">
    <property type="term" value="F:ATP binding"/>
    <property type="evidence" value="ECO:0007669"/>
    <property type="project" value="UniProtKB-KW"/>
</dbReference>
<evidence type="ECO:0000256" key="16">
    <source>
        <dbReference type="ARBA" id="ARBA00023128"/>
    </source>
</evidence>
<feature type="domain" description="BCS1 N-terminal" evidence="24">
    <location>
        <begin position="578"/>
        <end position="791"/>
    </location>
</feature>
<evidence type="ECO:0000256" key="10">
    <source>
        <dbReference type="ARBA" id="ARBA00022840"/>
    </source>
</evidence>
<reference evidence="25 26" key="1">
    <citation type="submission" date="2017-01" db="EMBL/GenBank/DDBJ databases">
        <authorList>
            <person name="Mah S.A."/>
            <person name="Swanson W.J."/>
            <person name="Moy G.W."/>
            <person name="Vacquier V.D."/>
        </authorList>
    </citation>
    <scope>NUCLEOTIDE SEQUENCE [LARGE SCALE GENOMIC DNA]</scope>
    <source>
        <strain evidence="25 26">GSMNP</strain>
    </source>
</reference>
<keyword evidence="26" id="KW-1185">Reference proteome</keyword>
<comment type="similarity">
    <text evidence="2">Belongs to the AAA ATPase family. BCS1 subfamily.</text>
</comment>
<comment type="caution">
    <text evidence="25">The sequence shown here is derived from an EMBL/GenBank/DDBJ whole genome shotgun (WGS) entry which is preliminary data.</text>
</comment>
<dbReference type="InterPro" id="IPR057495">
    <property type="entry name" value="AAA_lid_BCS1"/>
</dbReference>
<evidence type="ECO:0000313" key="26">
    <source>
        <dbReference type="Proteomes" id="UP000187283"/>
    </source>
</evidence>
<evidence type="ECO:0000256" key="14">
    <source>
        <dbReference type="ARBA" id="ARBA00023002"/>
    </source>
</evidence>
<comment type="catalytic activity">
    <reaction evidence="20">
        <text>ATP + H2O = ADP + phosphate + H(+)</text>
        <dbReference type="Rhea" id="RHEA:13065"/>
        <dbReference type="ChEBI" id="CHEBI:15377"/>
        <dbReference type="ChEBI" id="CHEBI:15378"/>
        <dbReference type="ChEBI" id="CHEBI:30616"/>
        <dbReference type="ChEBI" id="CHEBI:43474"/>
        <dbReference type="ChEBI" id="CHEBI:456216"/>
    </reaction>
    <physiologicalReaction direction="left-to-right" evidence="20">
        <dbReference type="Rhea" id="RHEA:13066"/>
    </physiologicalReaction>
</comment>
<keyword evidence="17" id="KW-0472">Membrane</keyword>
<dbReference type="GO" id="GO:0016887">
    <property type="term" value="F:ATP hydrolysis activity"/>
    <property type="evidence" value="ECO:0007669"/>
    <property type="project" value="InterPro"/>
</dbReference>
<dbReference type="InterPro" id="IPR003593">
    <property type="entry name" value="AAA+_ATPase"/>
</dbReference>
<evidence type="ECO:0000256" key="15">
    <source>
        <dbReference type="ARBA" id="ARBA00023098"/>
    </source>
</evidence>
<dbReference type="Pfam" id="PF25426">
    <property type="entry name" value="AAA_lid_BCS1"/>
    <property type="match status" value="1"/>
</dbReference>
<dbReference type="Gene3D" id="3.40.50.300">
    <property type="entry name" value="P-loop containing nucleotide triphosphate hydrolases"/>
    <property type="match status" value="1"/>
</dbReference>
<dbReference type="CDD" id="cd08290">
    <property type="entry name" value="ETR"/>
    <property type="match status" value="1"/>
</dbReference>
<evidence type="ECO:0000256" key="6">
    <source>
        <dbReference type="ARBA" id="ARBA00022741"/>
    </source>
</evidence>
<dbReference type="InterPro" id="IPR014851">
    <property type="entry name" value="BCS1_N"/>
</dbReference>
<dbReference type="PROSITE" id="PS00674">
    <property type="entry name" value="AAA"/>
    <property type="match status" value="1"/>
</dbReference>
<keyword evidence="9" id="KW-0276">Fatty acid metabolism</keyword>
<comment type="catalytic activity">
    <reaction evidence="21">
        <text>a 2,3-saturated acyl-[ACP] + NADP(+) = a (2E)-enoyl-[ACP] + NADPH + H(+)</text>
        <dbReference type="Rhea" id="RHEA:22564"/>
        <dbReference type="Rhea" id="RHEA-COMP:9925"/>
        <dbReference type="Rhea" id="RHEA-COMP:9926"/>
        <dbReference type="ChEBI" id="CHEBI:15378"/>
        <dbReference type="ChEBI" id="CHEBI:57783"/>
        <dbReference type="ChEBI" id="CHEBI:58349"/>
        <dbReference type="ChEBI" id="CHEBI:78784"/>
        <dbReference type="ChEBI" id="CHEBI:78785"/>
        <dbReference type="EC" id="1.3.1.104"/>
    </reaction>
</comment>
<dbReference type="InterPro" id="IPR003960">
    <property type="entry name" value="ATPase_AAA_CS"/>
</dbReference>
<keyword evidence="10" id="KW-0067">ATP-binding</keyword>
<evidence type="ECO:0000313" key="25">
    <source>
        <dbReference type="EMBL" id="OMJ25982.1"/>
    </source>
</evidence>
<organism evidence="25 26">
    <name type="scientific">Smittium culicis</name>
    <dbReference type="NCBI Taxonomy" id="133412"/>
    <lineage>
        <taxon>Eukaryota</taxon>
        <taxon>Fungi</taxon>
        <taxon>Fungi incertae sedis</taxon>
        <taxon>Zoopagomycota</taxon>
        <taxon>Kickxellomycotina</taxon>
        <taxon>Harpellomycetes</taxon>
        <taxon>Harpellales</taxon>
        <taxon>Legeriomycetaceae</taxon>
        <taxon>Smittium</taxon>
    </lineage>
</organism>
<evidence type="ECO:0000256" key="1">
    <source>
        <dbReference type="ARBA" id="ARBA00004434"/>
    </source>
</evidence>
<dbReference type="InterPro" id="IPR020843">
    <property type="entry name" value="ER"/>
</dbReference>
<dbReference type="SMART" id="SM01024">
    <property type="entry name" value="BCS1_N"/>
    <property type="match status" value="1"/>
</dbReference>
<keyword evidence="6" id="KW-0547">Nucleotide-binding</keyword>
<keyword evidence="13" id="KW-1133">Transmembrane helix</keyword>
<name>A0A1R1YGF4_9FUNG</name>
<feature type="domain" description="AAA+ ATPase" evidence="22">
    <location>
        <begin position="822"/>
        <end position="972"/>
    </location>
</feature>
<evidence type="ECO:0000256" key="18">
    <source>
        <dbReference type="ARBA" id="ARBA00023160"/>
    </source>
</evidence>
<dbReference type="STRING" id="133412.A0A1R1YGF4"/>
<evidence type="ECO:0000256" key="20">
    <source>
        <dbReference type="ARBA" id="ARBA00048778"/>
    </source>
</evidence>
<dbReference type="InterPro" id="IPR013149">
    <property type="entry name" value="ADH-like_C"/>
</dbReference>
<dbReference type="InterPro" id="IPR027417">
    <property type="entry name" value="P-loop_NTPase"/>
</dbReference>
<dbReference type="SMART" id="SM00829">
    <property type="entry name" value="PKS_ER"/>
    <property type="match status" value="1"/>
</dbReference>
<dbReference type="EC" id="1.3.1.104" evidence="19"/>
<dbReference type="SMART" id="SM00382">
    <property type="entry name" value="AAA"/>
    <property type="match status" value="1"/>
</dbReference>
<keyword evidence="4" id="KW-0444">Lipid biosynthesis</keyword>
<keyword evidence="15" id="KW-0443">Lipid metabolism</keyword>
<dbReference type="GO" id="GO:0141148">
    <property type="term" value="F:enoyl-[acyl-carrier-protein] reductase (NADPH) activity"/>
    <property type="evidence" value="ECO:0007669"/>
    <property type="project" value="UniProtKB-EC"/>
</dbReference>
<evidence type="ECO:0000256" key="8">
    <source>
        <dbReference type="ARBA" id="ARBA00022801"/>
    </source>
</evidence>
<proteinExistence type="inferred from homology"/>
<dbReference type="Pfam" id="PF00004">
    <property type="entry name" value="AAA"/>
    <property type="match status" value="1"/>
</dbReference>
<evidence type="ECO:0000256" key="7">
    <source>
        <dbReference type="ARBA" id="ARBA00022792"/>
    </source>
</evidence>